<accession>S8F0E7</accession>
<keyword evidence="2" id="KW-1185">Reference proteome</keyword>
<reference evidence="1 2" key="1">
    <citation type="journal article" date="2012" name="Science">
        <title>The Paleozoic origin of enzymatic lignin decomposition reconstructed from 31 fungal genomes.</title>
        <authorList>
            <person name="Floudas D."/>
            <person name="Binder M."/>
            <person name="Riley R."/>
            <person name="Barry K."/>
            <person name="Blanchette R.A."/>
            <person name="Henrissat B."/>
            <person name="Martinez A.T."/>
            <person name="Otillar R."/>
            <person name="Spatafora J.W."/>
            <person name="Yadav J.S."/>
            <person name="Aerts A."/>
            <person name="Benoit I."/>
            <person name="Boyd A."/>
            <person name="Carlson A."/>
            <person name="Copeland A."/>
            <person name="Coutinho P.M."/>
            <person name="de Vries R.P."/>
            <person name="Ferreira P."/>
            <person name="Findley K."/>
            <person name="Foster B."/>
            <person name="Gaskell J."/>
            <person name="Glotzer D."/>
            <person name="Gorecki P."/>
            <person name="Heitman J."/>
            <person name="Hesse C."/>
            <person name="Hori C."/>
            <person name="Igarashi K."/>
            <person name="Jurgens J.A."/>
            <person name="Kallen N."/>
            <person name="Kersten P."/>
            <person name="Kohler A."/>
            <person name="Kuees U."/>
            <person name="Kumar T.K.A."/>
            <person name="Kuo A."/>
            <person name="LaButti K."/>
            <person name="Larrondo L.F."/>
            <person name="Lindquist E."/>
            <person name="Ling A."/>
            <person name="Lombard V."/>
            <person name="Lucas S."/>
            <person name="Lundell T."/>
            <person name="Martin R."/>
            <person name="McLaughlin D.J."/>
            <person name="Morgenstern I."/>
            <person name="Morin E."/>
            <person name="Murat C."/>
            <person name="Nagy L.G."/>
            <person name="Nolan M."/>
            <person name="Ohm R.A."/>
            <person name="Patyshakuliyeva A."/>
            <person name="Rokas A."/>
            <person name="Ruiz-Duenas F.J."/>
            <person name="Sabat G."/>
            <person name="Salamov A."/>
            <person name="Samejima M."/>
            <person name="Schmutz J."/>
            <person name="Slot J.C."/>
            <person name="St John F."/>
            <person name="Stenlid J."/>
            <person name="Sun H."/>
            <person name="Sun S."/>
            <person name="Syed K."/>
            <person name="Tsang A."/>
            <person name="Wiebenga A."/>
            <person name="Young D."/>
            <person name="Pisabarro A."/>
            <person name="Eastwood D.C."/>
            <person name="Martin F."/>
            <person name="Cullen D."/>
            <person name="Grigoriev I.V."/>
            <person name="Hibbett D.S."/>
        </authorList>
    </citation>
    <scope>NUCLEOTIDE SEQUENCE</scope>
    <source>
        <strain evidence="2">FP-58527</strain>
    </source>
</reference>
<protein>
    <recommendedName>
        <fullName evidence="3">Reverse transcriptase zinc-binding domain-containing protein</fullName>
    </recommendedName>
</protein>
<evidence type="ECO:0008006" key="3">
    <source>
        <dbReference type="Google" id="ProtNLM"/>
    </source>
</evidence>
<proteinExistence type="predicted"/>
<feature type="non-terminal residue" evidence="1">
    <location>
        <position position="357"/>
    </location>
</feature>
<name>S8F0E7_FOMSC</name>
<dbReference type="OrthoDB" id="2752996at2759"/>
<organism evidence="1 2">
    <name type="scientific">Fomitopsis schrenkii</name>
    <name type="common">Brown rot fungus</name>
    <dbReference type="NCBI Taxonomy" id="2126942"/>
    <lineage>
        <taxon>Eukaryota</taxon>
        <taxon>Fungi</taxon>
        <taxon>Dikarya</taxon>
        <taxon>Basidiomycota</taxon>
        <taxon>Agaricomycotina</taxon>
        <taxon>Agaricomycetes</taxon>
        <taxon>Polyporales</taxon>
        <taxon>Fomitopsis</taxon>
    </lineage>
</organism>
<dbReference type="InParanoid" id="S8F0E7"/>
<dbReference type="Proteomes" id="UP000015241">
    <property type="component" value="Unassembled WGS sequence"/>
</dbReference>
<gene>
    <name evidence="1" type="ORF">FOMPIDRAFT_8547</name>
</gene>
<feature type="non-terminal residue" evidence="1">
    <location>
        <position position="1"/>
    </location>
</feature>
<dbReference type="EMBL" id="KE504521">
    <property type="protein sequence ID" value="EPS92509.1"/>
    <property type="molecule type" value="Genomic_DNA"/>
</dbReference>
<dbReference type="eggNOG" id="KOG3752">
    <property type="taxonomic scope" value="Eukaryota"/>
</dbReference>
<evidence type="ECO:0000313" key="1">
    <source>
        <dbReference type="EMBL" id="EPS92509.1"/>
    </source>
</evidence>
<dbReference type="AlphaFoldDB" id="S8F0E7"/>
<dbReference type="HOGENOM" id="CLU_044484_3_1_1"/>
<sequence>IAAAIHAARITPRDAPLEFATATDHLGNVLVKHLAQWEDTAWEGVHGAEPIKTLINVLQQRCAPTTIRKIDPDDQRTRLPATLRKRDELIDNQSQQPVDLSRDPAFELTGARLSALTQAQAYRCIRERMPRTERPATRLNMDNILNQPRAPGAPTPKEDTVWMGAKHKDFQRKVADFIWKGIHNAHRIGHYWGKIPGYEAREKCAKCGTEETLEHILLDCSHPGAARVWDCARSLWEAKGLKWTKPNIAGILNLGAAANVILGPKPLTKAHHARLWRILISESAYIIWRLRCTRVIEHEGQDNWEHSEKAITTLWLTTLNKRVRQDAAGTSGNFGGLAPRKELASDTWADVIENEAS</sequence>
<evidence type="ECO:0000313" key="2">
    <source>
        <dbReference type="Proteomes" id="UP000015241"/>
    </source>
</evidence>
<dbReference type="STRING" id="743788.S8F0E7"/>